<dbReference type="GO" id="GO:0016301">
    <property type="term" value="F:kinase activity"/>
    <property type="evidence" value="ECO:0007669"/>
    <property type="project" value="UniProtKB-KW"/>
</dbReference>
<sequence>MTISKPPIGSNAERSRSSNRQAVLGCIQSAGEMGRAALARSFGLSTQAVSNIIAELEADGLLIERGVRALGRGQPAMQYSVNPKGGYALGIEVRPDAVFMAILDLSGKEVSSQRSVLKSLEPRKVVAQVQKLRAEMLQKSGIEPDRVLGAGVVMPGPFGQTGLSGNSSDLPGWQSIDVARLFSEALGLAVELSNDANAAAMAERIGGAAHGLSNYAYIYFGAGLGLGLVNQGQLVAGAYGNAGEIGQIPIFTPDGPMPLEARLSRISVQRRLANKGALDVAALGALMASEDADLLAWLDDACAALSQAVMIIENLFDPETIILGGAMPGSILDFMVSNVDLPVLSVGNREDKTLPRLQRGAAGRMTATLGAASLVLNRAFTPQAAVL</sequence>
<comment type="caution">
    <text evidence="2">The sequence shown here is derived from an EMBL/GenBank/DDBJ whole genome shotgun (WGS) entry which is preliminary data.</text>
</comment>
<dbReference type="Pfam" id="PF00480">
    <property type="entry name" value="ROK"/>
    <property type="match status" value="1"/>
</dbReference>
<dbReference type="RefSeq" id="WP_235867099.1">
    <property type="nucleotide sequence ID" value="NZ_PPCN01000003.1"/>
</dbReference>
<dbReference type="InterPro" id="IPR000600">
    <property type="entry name" value="ROK"/>
</dbReference>
<dbReference type="EMBL" id="PPCN01000003">
    <property type="protein sequence ID" value="POF32108.1"/>
    <property type="molecule type" value="Genomic_DNA"/>
</dbReference>
<keyword evidence="2" id="KW-0418">Kinase</keyword>
<dbReference type="PANTHER" id="PTHR18964">
    <property type="entry name" value="ROK (REPRESSOR, ORF, KINASE) FAMILY"/>
    <property type="match status" value="1"/>
</dbReference>
<dbReference type="PANTHER" id="PTHR18964:SF149">
    <property type="entry name" value="BIFUNCTIONAL UDP-N-ACETYLGLUCOSAMINE 2-EPIMERASE_N-ACETYLMANNOSAMINE KINASE"/>
    <property type="match status" value="1"/>
</dbReference>
<dbReference type="AlphaFoldDB" id="A0A2S3UWL5"/>
<name>A0A2S3UWL5_9HYPH</name>
<dbReference type="Proteomes" id="UP000236959">
    <property type="component" value="Unassembled WGS sequence"/>
</dbReference>
<dbReference type="InterPro" id="IPR036390">
    <property type="entry name" value="WH_DNA-bd_sf"/>
</dbReference>
<dbReference type="InterPro" id="IPR036388">
    <property type="entry name" value="WH-like_DNA-bd_sf"/>
</dbReference>
<evidence type="ECO:0000256" key="1">
    <source>
        <dbReference type="ARBA" id="ARBA00006479"/>
    </source>
</evidence>
<organism evidence="2 3">
    <name type="scientific">Roseibium marinum</name>
    <dbReference type="NCBI Taxonomy" id="281252"/>
    <lineage>
        <taxon>Bacteria</taxon>
        <taxon>Pseudomonadati</taxon>
        <taxon>Pseudomonadota</taxon>
        <taxon>Alphaproteobacteria</taxon>
        <taxon>Hyphomicrobiales</taxon>
        <taxon>Stappiaceae</taxon>
        <taxon>Roseibium</taxon>
    </lineage>
</organism>
<evidence type="ECO:0000313" key="2">
    <source>
        <dbReference type="EMBL" id="POF32108.1"/>
    </source>
</evidence>
<dbReference type="Gene3D" id="1.10.10.10">
    <property type="entry name" value="Winged helix-like DNA-binding domain superfamily/Winged helix DNA-binding domain"/>
    <property type="match status" value="1"/>
</dbReference>
<dbReference type="Gene3D" id="3.30.420.40">
    <property type="match status" value="2"/>
</dbReference>
<evidence type="ECO:0000313" key="3">
    <source>
        <dbReference type="Proteomes" id="UP000236959"/>
    </source>
</evidence>
<comment type="similarity">
    <text evidence="1">Belongs to the ROK (NagC/XylR) family.</text>
</comment>
<proteinExistence type="inferred from homology"/>
<protein>
    <submittedName>
        <fullName evidence="2">Putative NBD/HSP70 family sugar kinase</fullName>
    </submittedName>
</protein>
<reference evidence="2 3" key="1">
    <citation type="submission" date="2018-01" db="EMBL/GenBank/DDBJ databases">
        <title>Genomic Encyclopedia of Archaeal and Bacterial Type Strains, Phase II (KMG-II): from individual species to whole genera.</title>
        <authorList>
            <person name="Goeker M."/>
        </authorList>
    </citation>
    <scope>NUCLEOTIDE SEQUENCE [LARGE SCALE GENOMIC DNA]</scope>
    <source>
        <strain evidence="2 3">DSM 17023</strain>
    </source>
</reference>
<dbReference type="SUPFAM" id="SSF53067">
    <property type="entry name" value="Actin-like ATPase domain"/>
    <property type="match status" value="1"/>
</dbReference>
<dbReference type="InterPro" id="IPR043129">
    <property type="entry name" value="ATPase_NBD"/>
</dbReference>
<gene>
    <name evidence="2" type="ORF">CLV41_10327</name>
</gene>
<dbReference type="Pfam" id="PF13412">
    <property type="entry name" value="HTH_24"/>
    <property type="match status" value="1"/>
</dbReference>
<dbReference type="SUPFAM" id="SSF46785">
    <property type="entry name" value="Winged helix' DNA-binding domain"/>
    <property type="match status" value="1"/>
</dbReference>
<accession>A0A2S3UWL5</accession>
<keyword evidence="3" id="KW-1185">Reference proteome</keyword>
<keyword evidence="2" id="KW-0808">Transferase</keyword>